<feature type="transmembrane region" description="Helical" evidence="1">
    <location>
        <begin position="733"/>
        <end position="754"/>
    </location>
</feature>
<keyword evidence="6" id="KW-1185">Reference proteome</keyword>
<dbReference type="InterPro" id="IPR046022">
    <property type="entry name" value="DUF5979"/>
</dbReference>
<evidence type="ECO:0000313" key="5">
    <source>
        <dbReference type="EMBL" id="GEK22222.1"/>
    </source>
</evidence>
<sequence length="762" mass="76058">MQTTRSRSRGPVAAVVATALAVPAVAAALTLGAAAPSAAISFCGVPGDPTQGFTVLVEGDASVGGSEIEGTLGVGGSLSWLSTFDVRHSTGLTPPDYDLPMLEVGGTDQPVRVSAGAYDLAGSQGILQVGSGADDPAWPRGEMFAGAQTWTSFTLQGQEVFVSDATSQARVVPPNPPAPADDLAAWVAANIGPVDVSPVTSGFPTLDAMADAVADLPGANAGVSAVTLTGTAPEKQLELVAGDLNVLSVTPEQLDGVTALNFTGAVPSSTTGLVVRMSGGTEFSVPRFNGANDSGTNNLFAPWVLWSYDESGPLTISSQDRITGTILAPRSDVTMENASPLEGQLVASTLTKPLGSGEVHHYAYEGCVPDDATPTGTVQLSKVLVVDGTFDTLPHNVFVQYWVDGVRQLPDLSVETDGTVLGPATVPSGTEVELGEVTPAPVPGGVWQAPVWAVTGAATIPPTQPGAQVAFVVAPDAEVAVSLTDTLVGQGRFTVAKSVDDAGLGAPSTVSFQWWVDGVQQSPDLVVATDGTVLGPVDVAPDSVVELVEVLPPDPVGGSWTAPIFTVAGGATATPEHGGFAFAVGRGSAVSAVQVANVVEPDVAPAQGGFAVRKVVAGATGTVPAGAVFTGTWSCDAAGATGATSGAWSVRAGGTVVVEGFPVGTVCTVAEGADQPGGAFTSALSPAGGRVVVAAGDPVTTGLVTVTNTYTAVPPDVSPDDGAELAATGADGVGSTAVGAALVLLLGATMMLAAHRARRVPR</sequence>
<dbReference type="RefSeq" id="WP_186813406.1">
    <property type="nucleotide sequence ID" value="NZ_BJUB01000008.1"/>
</dbReference>
<feature type="domain" description="Choice-of-anchor A" evidence="4">
    <location>
        <begin position="47"/>
        <end position="361"/>
    </location>
</feature>
<name>A0A510V5V1_9CELL</name>
<feature type="domain" description="DUF5979" evidence="3">
    <location>
        <begin position="610"/>
        <end position="711"/>
    </location>
</feature>
<dbReference type="InterPro" id="IPR026588">
    <property type="entry name" value="Choice_anch_A"/>
</dbReference>
<dbReference type="Pfam" id="PF20597">
    <property type="entry name" value="pAdhesive_15"/>
    <property type="match status" value="1"/>
</dbReference>
<gene>
    <name evidence="5" type="ORF">CXY01_27420</name>
</gene>
<keyword evidence="1" id="KW-0472">Membrane</keyword>
<feature type="chain" id="PRO_5038524171" evidence="2">
    <location>
        <begin position="27"/>
        <end position="762"/>
    </location>
</feature>
<dbReference type="NCBIfam" id="TIGR04215">
    <property type="entry name" value="choice_anch_A"/>
    <property type="match status" value="1"/>
</dbReference>
<proteinExistence type="predicted"/>
<evidence type="ECO:0000259" key="4">
    <source>
        <dbReference type="Pfam" id="PF20597"/>
    </source>
</evidence>
<keyword evidence="1" id="KW-1133">Transmembrane helix</keyword>
<reference evidence="5 6" key="1">
    <citation type="submission" date="2019-07" db="EMBL/GenBank/DDBJ databases">
        <title>Whole genome shotgun sequence of Cellulomonas xylanilytica NBRC 101102.</title>
        <authorList>
            <person name="Hosoyama A."/>
            <person name="Uohara A."/>
            <person name="Ohji S."/>
            <person name="Ichikawa N."/>
        </authorList>
    </citation>
    <scope>NUCLEOTIDE SEQUENCE [LARGE SCALE GENOMIC DNA]</scope>
    <source>
        <strain evidence="5 6">NBRC 101102</strain>
    </source>
</reference>
<protein>
    <submittedName>
        <fullName evidence="5">Uncharacterized protein</fullName>
    </submittedName>
</protein>
<accession>A0A510V5V1</accession>
<keyword evidence="2" id="KW-0732">Signal</keyword>
<feature type="signal peptide" evidence="2">
    <location>
        <begin position="1"/>
        <end position="26"/>
    </location>
</feature>
<dbReference type="Pfam" id="PF19407">
    <property type="entry name" value="DUF5979"/>
    <property type="match status" value="1"/>
</dbReference>
<evidence type="ECO:0000256" key="1">
    <source>
        <dbReference type="SAM" id="Phobius"/>
    </source>
</evidence>
<dbReference type="EMBL" id="BJUB01000008">
    <property type="protein sequence ID" value="GEK22222.1"/>
    <property type="molecule type" value="Genomic_DNA"/>
</dbReference>
<keyword evidence="1" id="KW-0812">Transmembrane</keyword>
<dbReference type="AlphaFoldDB" id="A0A510V5V1"/>
<organism evidence="5 6">
    <name type="scientific">Cellulomonas xylanilytica</name>
    <dbReference type="NCBI Taxonomy" id="233583"/>
    <lineage>
        <taxon>Bacteria</taxon>
        <taxon>Bacillati</taxon>
        <taxon>Actinomycetota</taxon>
        <taxon>Actinomycetes</taxon>
        <taxon>Micrococcales</taxon>
        <taxon>Cellulomonadaceae</taxon>
        <taxon>Cellulomonas</taxon>
    </lineage>
</organism>
<dbReference type="Proteomes" id="UP000321118">
    <property type="component" value="Unassembled WGS sequence"/>
</dbReference>
<evidence type="ECO:0000256" key="2">
    <source>
        <dbReference type="SAM" id="SignalP"/>
    </source>
</evidence>
<evidence type="ECO:0000259" key="3">
    <source>
        <dbReference type="Pfam" id="PF19407"/>
    </source>
</evidence>
<evidence type="ECO:0000313" key="6">
    <source>
        <dbReference type="Proteomes" id="UP000321118"/>
    </source>
</evidence>
<comment type="caution">
    <text evidence="5">The sequence shown here is derived from an EMBL/GenBank/DDBJ whole genome shotgun (WGS) entry which is preliminary data.</text>
</comment>